<reference evidence="1 2" key="1">
    <citation type="journal article" date="2020" name="Viruses">
        <title>Diversity and Host Interactions Among Virulent and Temperate Baltic Sea Flavobacterium Phages.</title>
        <authorList>
            <person name="Nilsson E."/>
            <person name="Bayfield O.W."/>
            <person name="Lundin D."/>
            <person name="Antson A.A."/>
            <person name="Holmfeldt K."/>
        </authorList>
    </citation>
    <scope>NUCLEOTIDE SEQUENCE [LARGE SCALE GENOMIC DNA]</scope>
</reference>
<dbReference type="Proteomes" id="UP000465063">
    <property type="component" value="Segment"/>
</dbReference>
<protein>
    <submittedName>
        <fullName evidence="1">Uncharacterized protein</fullName>
    </submittedName>
</protein>
<organism evidence="1 2">
    <name type="scientific">Flavobacterium phage vB_FspM_pippi8-1</name>
    <dbReference type="NCBI Taxonomy" id="2686244"/>
    <lineage>
        <taxon>Viruses</taxon>
        <taxon>Duplodnaviria</taxon>
        <taxon>Heunggongvirae</taxon>
        <taxon>Uroviricota</taxon>
        <taxon>Caudoviricetes</taxon>
        <taxon>Winoviridae</taxon>
        <taxon>Pippivirus</taxon>
        <taxon>Pippivirus pippi</taxon>
    </lineage>
</organism>
<proteinExistence type="predicted"/>
<keyword evidence="2" id="KW-1185">Reference proteome</keyword>
<accession>A0A6B9L941</accession>
<sequence length="219" mass="23944">MNDFIPQGYEQPTSGGGFTKLETGENKFRILSSPLLLWLEWRDGKPIRHLFKQGEPKPAKGTDQKDSVKHAWGLVVWNYKTAKIEVLELDKQDVISSILALSEKPAWGHPKNYDIVITKKGSGMDTEYMTTPEPPSEPSNEIIEAYTETPIDLSQLLITGGNPFIAKTTAGDATNPNTQPAATNAKVVTPENWVAGDAVPAGFEVDPATGGLIKKKLPF</sequence>
<name>A0A6B9L941_9CAUD</name>
<evidence type="ECO:0000313" key="1">
    <source>
        <dbReference type="EMBL" id="QHB38567.1"/>
    </source>
</evidence>
<dbReference type="EMBL" id="MN812205">
    <property type="protein sequence ID" value="QHB38567.1"/>
    <property type="molecule type" value="Genomic_DNA"/>
</dbReference>
<evidence type="ECO:0000313" key="2">
    <source>
        <dbReference type="Proteomes" id="UP000465063"/>
    </source>
</evidence>
<gene>
    <name evidence="1" type="ORF">pippi81_gp003</name>
</gene>